<keyword evidence="5" id="KW-1185">Reference proteome</keyword>
<dbReference type="EMBL" id="JACHJP010000014">
    <property type="protein sequence ID" value="MBB4920509.1"/>
    <property type="molecule type" value="Genomic_DNA"/>
</dbReference>
<evidence type="ECO:0000256" key="1">
    <source>
        <dbReference type="ARBA" id="ARBA00007169"/>
    </source>
</evidence>
<dbReference type="InterPro" id="IPR001031">
    <property type="entry name" value="Thioesterase"/>
</dbReference>
<evidence type="ECO:0000313" key="4">
    <source>
        <dbReference type="EMBL" id="MBB4920509.1"/>
    </source>
</evidence>
<dbReference type="PANTHER" id="PTHR11487:SF0">
    <property type="entry name" value="S-ACYL FATTY ACID SYNTHASE THIOESTERASE, MEDIUM CHAIN"/>
    <property type="match status" value="1"/>
</dbReference>
<dbReference type="Gene3D" id="3.40.50.1820">
    <property type="entry name" value="alpha/beta hydrolase"/>
    <property type="match status" value="1"/>
</dbReference>
<name>A0A7W7QVT7_9ACTN</name>
<dbReference type="GO" id="GO:0008610">
    <property type="term" value="P:lipid biosynthetic process"/>
    <property type="evidence" value="ECO:0007669"/>
    <property type="project" value="TreeGrafter"/>
</dbReference>
<dbReference type="SUPFAM" id="SSF53474">
    <property type="entry name" value="alpha/beta-Hydrolases"/>
    <property type="match status" value="1"/>
</dbReference>
<dbReference type="Proteomes" id="UP000552644">
    <property type="component" value="Unassembled WGS sequence"/>
</dbReference>
<dbReference type="RefSeq" id="WP_184724855.1">
    <property type="nucleotide sequence ID" value="NZ_JACHJP010000014.1"/>
</dbReference>
<reference evidence="4 5" key="1">
    <citation type="submission" date="2020-08" db="EMBL/GenBank/DDBJ databases">
        <title>Genomic Encyclopedia of Type Strains, Phase III (KMG-III): the genomes of soil and plant-associated and newly described type strains.</title>
        <authorList>
            <person name="Whitman W."/>
        </authorList>
    </citation>
    <scope>NUCLEOTIDE SEQUENCE [LARGE SCALE GENOMIC DNA]</scope>
    <source>
        <strain evidence="4 5">CECT 8840</strain>
    </source>
</reference>
<evidence type="ECO:0000256" key="2">
    <source>
        <dbReference type="ARBA" id="ARBA00022801"/>
    </source>
</evidence>
<protein>
    <submittedName>
        <fullName evidence="4">Surfactin synthase thioesterase subunit</fullName>
    </submittedName>
</protein>
<keyword evidence="2" id="KW-0378">Hydrolase</keyword>
<dbReference type="Pfam" id="PF00975">
    <property type="entry name" value="Thioesterase"/>
    <property type="match status" value="1"/>
</dbReference>
<dbReference type="SMART" id="SM00824">
    <property type="entry name" value="PKS_TE"/>
    <property type="match status" value="1"/>
</dbReference>
<gene>
    <name evidence="4" type="ORF">FHS44_007660</name>
</gene>
<dbReference type="PANTHER" id="PTHR11487">
    <property type="entry name" value="THIOESTERASE"/>
    <property type="match status" value="1"/>
</dbReference>
<evidence type="ECO:0000313" key="5">
    <source>
        <dbReference type="Proteomes" id="UP000552644"/>
    </source>
</evidence>
<organism evidence="4 5">
    <name type="scientific">Streptosporangium saharense</name>
    <dbReference type="NCBI Taxonomy" id="1706840"/>
    <lineage>
        <taxon>Bacteria</taxon>
        <taxon>Bacillati</taxon>
        <taxon>Actinomycetota</taxon>
        <taxon>Actinomycetes</taxon>
        <taxon>Streptosporangiales</taxon>
        <taxon>Streptosporangiaceae</taxon>
        <taxon>Streptosporangium</taxon>
    </lineage>
</organism>
<dbReference type="GO" id="GO:0016787">
    <property type="term" value="F:hydrolase activity"/>
    <property type="evidence" value="ECO:0007669"/>
    <property type="project" value="UniProtKB-KW"/>
</dbReference>
<dbReference type="AlphaFoldDB" id="A0A7W7QVT7"/>
<dbReference type="InterPro" id="IPR029058">
    <property type="entry name" value="AB_hydrolase_fold"/>
</dbReference>
<sequence length="251" mass="26819">MTAPMLVTDWFWVPVPRPNAETRLFCFPHAGGDAPAFADLARELPPDIEVWAVRMPGRGGRFTAPHASDVNELVAWISAAMRPFVTGRYALLGQSLGALVAYNVARELSPESPPDACVLAALLPPHLWNGPPGPTGQQDVVSFLTSIDDTVGEVLSHPDLRDLVLSVVHADLNLCQDYLHRWEPLLDCPVLGLVGNDDPTVSGEEMTGWARSTTGPFSVQVFDGGHLVVQAAGAVLARTVADFLRASAGVA</sequence>
<comment type="similarity">
    <text evidence="1">Belongs to the thioesterase family.</text>
</comment>
<proteinExistence type="inferred from homology"/>
<comment type="caution">
    <text evidence="4">The sequence shown here is derived from an EMBL/GenBank/DDBJ whole genome shotgun (WGS) entry which is preliminary data.</text>
</comment>
<accession>A0A7W7QVT7</accession>
<feature type="domain" description="Thioesterase TesA-like" evidence="3">
    <location>
        <begin position="25"/>
        <end position="244"/>
    </location>
</feature>
<evidence type="ECO:0000259" key="3">
    <source>
        <dbReference type="SMART" id="SM00824"/>
    </source>
</evidence>
<dbReference type="InterPro" id="IPR020802">
    <property type="entry name" value="TesA-like"/>
</dbReference>
<dbReference type="InterPro" id="IPR012223">
    <property type="entry name" value="TEII"/>
</dbReference>